<reference evidence="3 4" key="1">
    <citation type="journal article" date="2011" name="PLoS Pathog.">
        <title>Endophytic Life Strategies Decoded by Genome and Transcriptome Analyses of the Mutualistic Root Symbiont Piriformospora indica.</title>
        <authorList>
            <person name="Zuccaro A."/>
            <person name="Lahrmann U."/>
            <person name="Guldener U."/>
            <person name="Langen G."/>
            <person name="Pfiffi S."/>
            <person name="Biedenkopf D."/>
            <person name="Wong P."/>
            <person name="Samans B."/>
            <person name="Grimm C."/>
            <person name="Basiewicz M."/>
            <person name="Murat C."/>
            <person name="Martin F."/>
            <person name="Kogel K.H."/>
        </authorList>
    </citation>
    <scope>NUCLEOTIDE SEQUENCE [LARGE SCALE GENOMIC DNA]</scope>
    <source>
        <strain evidence="3 4">DSM 11827</strain>
    </source>
</reference>
<feature type="compositionally biased region" description="Basic and acidic residues" evidence="1">
    <location>
        <begin position="141"/>
        <end position="156"/>
    </location>
</feature>
<organism evidence="3 4">
    <name type="scientific">Serendipita indica (strain DSM 11827)</name>
    <name type="common">Root endophyte fungus</name>
    <name type="synonym">Piriformospora indica</name>
    <dbReference type="NCBI Taxonomy" id="1109443"/>
    <lineage>
        <taxon>Eukaryota</taxon>
        <taxon>Fungi</taxon>
        <taxon>Dikarya</taxon>
        <taxon>Basidiomycota</taxon>
        <taxon>Agaricomycotina</taxon>
        <taxon>Agaricomycetes</taxon>
        <taxon>Sebacinales</taxon>
        <taxon>Serendipitaceae</taxon>
        <taxon>Serendipita</taxon>
    </lineage>
</organism>
<proteinExistence type="predicted"/>
<feature type="compositionally biased region" description="Low complexity" evidence="1">
    <location>
        <begin position="112"/>
        <end position="121"/>
    </location>
</feature>
<accession>G4TE03</accession>
<keyword evidence="2" id="KW-0812">Transmembrane</keyword>
<protein>
    <submittedName>
        <fullName evidence="3">Uncharacterized protein</fullName>
    </submittedName>
</protein>
<feature type="compositionally biased region" description="Polar residues" evidence="1">
    <location>
        <begin position="17"/>
        <end position="26"/>
    </location>
</feature>
<feature type="region of interest" description="Disordered" evidence="1">
    <location>
        <begin position="69"/>
        <end position="170"/>
    </location>
</feature>
<keyword evidence="2" id="KW-1133">Transmembrane helix</keyword>
<dbReference type="AlphaFoldDB" id="G4TE03"/>
<keyword evidence="4" id="KW-1185">Reference proteome</keyword>
<feature type="compositionally biased region" description="Basic and acidic residues" evidence="1">
    <location>
        <begin position="76"/>
        <end position="86"/>
    </location>
</feature>
<feature type="compositionally biased region" description="Basic and acidic residues" evidence="1">
    <location>
        <begin position="101"/>
        <end position="111"/>
    </location>
</feature>
<evidence type="ECO:0000256" key="2">
    <source>
        <dbReference type="SAM" id="Phobius"/>
    </source>
</evidence>
<feature type="compositionally biased region" description="Basic residues" evidence="1">
    <location>
        <begin position="87"/>
        <end position="99"/>
    </location>
</feature>
<gene>
    <name evidence="3" type="ORF">PIIN_03480</name>
</gene>
<comment type="caution">
    <text evidence="3">The sequence shown here is derived from an EMBL/GenBank/DDBJ whole genome shotgun (WGS) entry which is preliminary data.</text>
</comment>
<evidence type="ECO:0000313" key="3">
    <source>
        <dbReference type="EMBL" id="CCA69541.1"/>
    </source>
</evidence>
<dbReference type="EMBL" id="CAFZ01000057">
    <property type="protein sequence ID" value="CCA69541.1"/>
    <property type="molecule type" value="Genomic_DNA"/>
</dbReference>
<keyword evidence="2" id="KW-0472">Membrane</keyword>
<evidence type="ECO:0000313" key="4">
    <source>
        <dbReference type="Proteomes" id="UP000007148"/>
    </source>
</evidence>
<name>G4TE03_SERID</name>
<dbReference type="HOGENOM" id="CLU_1571251_0_0_1"/>
<dbReference type="Proteomes" id="UP000007148">
    <property type="component" value="Unassembled WGS sequence"/>
</dbReference>
<dbReference type="InParanoid" id="G4TE03"/>
<evidence type="ECO:0000256" key="1">
    <source>
        <dbReference type="SAM" id="MobiDB-lite"/>
    </source>
</evidence>
<feature type="transmembrane region" description="Helical" evidence="2">
    <location>
        <begin position="43"/>
        <end position="67"/>
    </location>
</feature>
<feature type="region of interest" description="Disordered" evidence="1">
    <location>
        <begin position="1"/>
        <end position="26"/>
    </location>
</feature>
<sequence length="170" mass="18249">MPVPVPDYSEPEKKGRTSISNSSNALSDCEYHGNVKTCKMNKAGAIVLGCILGFVAIVVIVISVMAYRSKKKKNAAKYDEKLEASRKEKKKGKKGKGGKIHGGEGHEDSHSTHSSRSSKSSRSSEDRNNAVTETAANQGDAGEKSSIKSNEKRDVDFGTSDVQDTTANND</sequence>
<feature type="compositionally biased region" description="Polar residues" evidence="1">
    <location>
        <begin position="160"/>
        <end position="170"/>
    </location>
</feature>